<dbReference type="EMBL" id="VJXY01000056">
    <property type="protein sequence ID" value="MBD6620142.1"/>
    <property type="molecule type" value="Genomic_DNA"/>
</dbReference>
<reference evidence="1" key="1">
    <citation type="submission" date="2019-07" db="EMBL/GenBank/DDBJ databases">
        <title>Toxilogical consequences of a new and cryptic species of cyanobacteria (Komarekiella delphini-convector) recovered from the epidermis of a bottlenose dolphin and 1500 ft. in the air.</title>
        <authorList>
            <person name="Brown A.O."/>
            <person name="Dvorak P."/>
            <person name="Villanueva C.D."/>
            <person name="Foss A.J."/>
            <person name="Garvey A.D."/>
            <person name="Gibson Q.A."/>
            <person name="Johansen J.R."/>
            <person name="Casamatta D.A."/>
        </authorList>
    </citation>
    <scope>NUCLEOTIDE SEQUENCE</scope>
    <source>
        <strain evidence="1">SJRDD-AB1</strain>
    </source>
</reference>
<dbReference type="AlphaFoldDB" id="A0AA40VUG0"/>
<protein>
    <submittedName>
        <fullName evidence="1">Uncharacterized protein</fullName>
    </submittedName>
</protein>
<dbReference type="Proteomes" id="UP001165986">
    <property type="component" value="Unassembled WGS sequence"/>
</dbReference>
<proteinExistence type="predicted"/>
<sequence>MNSTYCCLMVALDHIPSNHFLLEIARDEITIAVKCASEYELTWHSIIWIRSNIRTKRRIREQLNHLAFDCYTHLLEAVDYLNQYADLMNEQSYRPAKWWDEVSCSLYLAYISINTENKREISTRQLRLFEINSP</sequence>
<name>A0AA40VUG0_9NOST</name>
<comment type="caution">
    <text evidence="1">The sequence shown here is derived from an EMBL/GenBank/DDBJ whole genome shotgun (WGS) entry which is preliminary data.</text>
</comment>
<evidence type="ECO:0000313" key="1">
    <source>
        <dbReference type="EMBL" id="MBD6620142.1"/>
    </source>
</evidence>
<organism evidence="1 2">
    <name type="scientific">Komarekiella delphini-convector SJRDD-AB1</name>
    <dbReference type="NCBI Taxonomy" id="2593771"/>
    <lineage>
        <taxon>Bacteria</taxon>
        <taxon>Bacillati</taxon>
        <taxon>Cyanobacteriota</taxon>
        <taxon>Cyanophyceae</taxon>
        <taxon>Nostocales</taxon>
        <taxon>Nostocaceae</taxon>
        <taxon>Komarekiella</taxon>
        <taxon>Komarekiella delphini-convector</taxon>
    </lineage>
</organism>
<accession>A0AA40VUG0</accession>
<gene>
    <name evidence="1" type="ORF">FNW02_31210</name>
</gene>
<evidence type="ECO:0000313" key="2">
    <source>
        <dbReference type="Proteomes" id="UP001165986"/>
    </source>
</evidence>
<keyword evidence="2" id="KW-1185">Reference proteome</keyword>
<dbReference type="RefSeq" id="WP_191761351.1">
    <property type="nucleotide sequence ID" value="NZ_VJXY01000056.1"/>
</dbReference>